<reference evidence="2" key="1">
    <citation type="journal article" date="2020" name="Fungal Divers.">
        <title>Resolving the Mortierellaceae phylogeny through synthesis of multi-gene phylogenetics and phylogenomics.</title>
        <authorList>
            <person name="Vandepol N."/>
            <person name="Liber J."/>
            <person name="Desiro A."/>
            <person name="Na H."/>
            <person name="Kennedy M."/>
            <person name="Barry K."/>
            <person name="Grigoriev I.V."/>
            <person name="Miller A.N."/>
            <person name="O'Donnell K."/>
            <person name="Stajich J.E."/>
            <person name="Bonito G."/>
        </authorList>
    </citation>
    <scope>NUCLEOTIDE SEQUENCE</scope>
    <source>
        <strain evidence="2">MES-2147</strain>
    </source>
</reference>
<organism evidence="2 3">
    <name type="scientific">Modicella reniformis</name>
    <dbReference type="NCBI Taxonomy" id="1440133"/>
    <lineage>
        <taxon>Eukaryota</taxon>
        <taxon>Fungi</taxon>
        <taxon>Fungi incertae sedis</taxon>
        <taxon>Mucoromycota</taxon>
        <taxon>Mortierellomycotina</taxon>
        <taxon>Mortierellomycetes</taxon>
        <taxon>Mortierellales</taxon>
        <taxon>Mortierellaceae</taxon>
        <taxon>Modicella</taxon>
    </lineage>
</organism>
<comment type="caution">
    <text evidence="2">The sequence shown here is derived from an EMBL/GenBank/DDBJ whole genome shotgun (WGS) entry which is preliminary data.</text>
</comment>
<keyword evidence="1" id="KW-0472">Membrane</keyword>
<evidence type="ECO:0000313" key="3">
    <source>
        <dbReference type="Proteomes" id="UP000749646"/>
    </source>
</evidence>
<dbReference type="OrthoDB" id="2434883at2759"/>
<dbReference type="AlphaFoldDB" id="A0A9P6MAU4"/>
<dbReference type="EMBL" id="JAAAHW010003272">
    <property type="protein sequence ID" value="KAF9985839.1"/>
    <property type="molecule type" value="Genomic_DNA"/>
</dbReference>
<accession>A0A9P6MAU4</accession>
<dbReference type="Proteomes" id="UP000749646">
    <property type="component" value="Unassembled WGS sequence"/>
</dbReference>
<protein>
    <submittedName>
        <fullName evidence="2">Uncharacterized protein</fullName>
    </submittedName>
</protein>
<keyword evidence="1" id="KW-1133">Transmembrane helix</keyword>
<evidence type="ECO:0000256" key="1">
    <source>
        <dbReference type="SAM" id="Phobius"/>
    </source>
</evidence>
<sequence length="91" mass="9480">QPLCGQNVICLATFINKNETPTTGGGNGTTGGNSTTGGTPKMYTVTSMDMTKQLMDLYDSSKCSAAVMKIATSLGALITIGSIVTFFNYIL</sequence>
<keyword evidence="1" id="KW-0812">Transmembrane</keyword>
<gene>
    <name evidence="2" type="ORF">BGZ65_009700</name>
</gene>
<proteinExistence type="predicted"/>
<keyword evidence="3" id="KW-1185">Reference proteome</keyword>
<evidence type="ECO:0000313" key="2">
    <source>
        <dbReference type="EMBL" id="KAF9985839.1"/>
    </source>
</evidence>
<feature type="transmembrane region" description="Helical" evidence="1">
    <location>
        <begin position="70"/>
        <end position="90"/>
    </location>
</feature>
<feature type="non-terminal residue" evidence="2">
    <location>
        <position position="1"/>
    </location>
</feature>
<name>A0A9P6MAU4_9FUNG</name>